<evidence type="ECO:0000259" key="12">
    <source>
        <dbReference type="Pfam" id="PF07715"/>
    </source>
</evidence>
<sequence length="1139" mass="122042">MANSTLLASSLLVLSTYAGPAAAQTALAALSPQQTHTAAETPPSAVAQSLKSALEELKSTYGVTFFYSDQLVEGKFLPKDHPAFSSWQEELRYGLGQLRLQVEKLEGNTYIISPLPPMAPAPAPARGSTPTLAAADVPVSGRVVGTDGQGLPGVTVLVKGTAIGSSTNTDGSFMMSAPEGSTLVFSYVGYKTQEVGVGGGPINVTLAVDEQKLNEVVVVGYGTQRREDVTGAIASVTEQEIKTQPVAGLDQALQGKAAGVQVSQNSGAPGGGVSIRVRGVGTVGNAEPLYVVDGVPFYSDSDGQNGNLLNTINPNDIASMDILKDASATAIYGSRGANGVVIITTKRGKAGRTNIGLDTYQGVQQVAHKVDLLNATQFAELNNELLANGGQQVNSLASAGTAATTPDYSNPAALGQGTDWQKEIFRTARIQNYNVNFNGGSEKTQFALSGGFFKQEGTIIGSDFKRYSLRMNLDHQVNSRIKVGSSLGLSRTEAGIVTTDEDTQSGLVFLAQTQLPTLPVYRNGTFAGPEGRIQFVGDRPNPVGRALTFDNNIYRNRLLGNVYAEVEFVKGLRFRTNLGLDASFRENSFFEPAYTWGSTVHPTAALSQGQSRELVWLTENTFTYTKTLNEKHALTVLLGQSAQNSQSRYLNAGDNTYPYNTLQALSAGSGTYSASSGEFGWSLLSYMGRVNYSFADKYLFTGTVRVDGSSRFGTQNKYGVFPSGSVAWRVSQEPFLKDVSRLSDLKLRASYGITGNQNIGLYEYATLLNGAQRYVQGSSIVPGVVPTSLPNPAVQWEPNKQLDFGLDLGILDNRVVFTADVYNRLTTKMLLTPPVTPSSGYLGAAAVNAGQVRNQGLELALTTRNLVGDFSWNTNFNISFTRNKVLELINDQPILSGSILTQSVTRTAVGQPIGAFYGYVTDGIFQTADQVRTHATQQPGTAPGDIRYKDLNNDGIINDQDRAYIGSPIPKFTAGLTNTFAYKGFDLSVFLYAVYGNKLFNANRIFTEAMSGAANQTTETLNRWKSATDPGDGEMPRAVYGDPNTNARVSDRYVEDGSFLRIKNLTLGYTMPAKWLGTSAVHAQSLRLYATAQNLATFTKYRGYDPEVGSFGQSSLQTGVDNGAYPVARTLTLGLNVGF</sequence>
<keyword evidence="2 8" id="KW-0813">Transport</keyword>
<comment type="caution">
    <text evidence="13">The sequence shown here is derived from an EMBL/GenBank/DDBJ whole genome shotgun (WGS) entry which is preliminary data.</text>
</comment>
<dbReference type="Gene3D" id="2.60.40.1120">
    <property type="entry name" value="Carboxypeptidase-like, regulatory domain"/>
    <property type="match status" value="1"/>
</dbReference>
<feature type="domain" description="TonB-dependent receptor plug" evidence="12">
    <location>
        <begin position="227"/>
        <end position="340"/>
    </location>
</feature>
<keyword evidence="3 8" id="KW-1134">Transmembrane beta strand</keyword>
<dbReference type="InterPro" id="IPR023996">
    <property type="entry name" value="TonB-dep_OMP_SusC/RagA"/>
</dbReference>
<dbReference type="Pfam" id="PF00593">
    <property type="entry name" value="TonB_dep_Rec_b-barrel"/>
    <property type="match status" value="1"/>
</dbReference>
<comment type="subcellular location">
    <subcellularLocation>
        <location evidence="1 8">Cell outer membrane</location>
        <topology evidence="1 8">Multi-pass membrane protein</topology>
    </subcellularLocation>
</comment>
<evidence type="ECO:0000256" key="7">
    <source>
        <dbReference type="ARBA" id="ARBA00023237"/>
    </source>
</evidence>
<dbReference type="RefSeq" id="WP_208177863.1">
    <property type="nucleotide sequence ID" value="NZ_JAGETZ010000015.1"/>
</dbReference>
<keyword evidence="6 8" id="KW-0472">Membrane</keyword>
<evidence type="ECO:0000256" key="3">
    <source>
        <dbReference type="ARBA" id="ARBA00022452"/>
    </source>
</evidence>
<name>A0ABS3QLG8_9BACT</name>
<dbReference type="Gene3D" id="2.170.130.10">
    <property type="entry name" value="TonB-dependent receptor, plug domain"/>
    <property type="match status" value="1"/>
</dbReference>
<dbReference type="SUPFAM" id="SSF56935">
    <property type="entry name" value="Porins"/>
    <property type="match status" value="1"/>
</dbReference>
<feature type="chain" id="PRO_5046274897" evidence="10">
    <location>
        <begin position="24"/>
        <end position="1139"/>
    </location>
</feature>
<dbReference type="Pfam" id="PF13715">
    <property type="entry name" value="CarbopepD_reg_2"/>
    <property type="match status" value="1"/>
</dbReference>
<dbReference type="InterPro" id="IPR008969">
    <property type="entry name" value="CarboxyPept-like_regulatory"/>
</dbReference>
<protein>
    <submittedName>
        <fullName evidence="13">TonB-dependent receptor</fullName>
    </submittedName>
</protein>
<comment type="similarity">
    <text evidence="8 9">Belongs to the TonB-dependent receptor family.</text>
</comment>
<dbReference type="InterPro" id="IPR012910">
    <property type="entry name" value="Plug_dom"/>
</dbReference>
<proteinExistence type="inferred from homology"/>
<evidence type="ECO:0000259" key="11">
    <source>
        <dbReference type="Pfam" id="PF00593"/>
    </source>
</evidence>
<evidence type="ECO:0000256" key="1">
    <source>
        <dbReference type="ARBA" id="ARBA00004571"/>
    </source>
</evidence>
<evidence type="ECO:0000256" key="8">
    <source>
        <dbReference type="PROSITE-ProRule" id="PRU01360"/>
    </source>
</evidence>
<keyword evidence="5 9" id="KW-0798">TonB box</keyword>
<feature type="domain" description="TonB-dependent receptor-like beta-barrel" evidence="11">
    <location>
        <begin position="549"/>
        <end position="1095"/>
    </location>
</feature>
<feature type="signal peptide" evidence="10">
    <location>
        <begin position="1"/>
        <end position="23"/>
    </location>
</feature>
<dbReference type="Pfam" id="PF07715">
    <property type="entry name" value="Plug"/>
    <property type="match status" value="1"/>
</dbReference>
<evidence type="ECO:0000256" key="10">
    <source>
        <dbReference type="SAM" id="SignalP"/>
    </source>
</evidence>
<dbReference type="EMBL" id="JAGETZ010000015">
    <property type="protein sequence ID" value="MBO2012091.1"/>
    <property type="molecule type" value="Genomic_DNA"/>
</dbReference>
<keyword evidence="13" id="KW-0675">Receptor</keyword>
<dbReference type="Gene3D" id="2.40.170.20">
    <property type="entry name" value="TonB-dependent receptor, beta-barrel domain"/>
    <property type="match status" value="1"/>
</dbReference>
<dbReference type="InterPro" id="IPR036942">
    <property type="entry name" value="Beta-barrel_TonB_sf"/>
</dbReference>
<evidence type="ECO:0000256" key="6">
    <source>
        <dbReference type="ARBA" id="ARBA00023136"/>
    </source>
</evidence>
<accession>A0ABS3QLG8</accession>
<dbReference type="InterPro" id="IPR023997">
    <property type="entry name" value="TonB-dep_OMP_SusC/RagA_CS"/>
</dbReference>
<dbReference type="NCBIfam" id="TIGR04056">
    <property type="entry name" value="OMP_RagA_SusC"/>
    <property type="match status" value="1"/>
</dbReference>
<reference evidence="13 14" key="1">
    <citation type="submission" date="2021-03" db="EMBL/GenBank/DDBJ databases">
        <authorList>
            <person name="Kim M.K."/>
        </authorList>
    </citation>
    <scope>NUCLEOTIDE SEQUENCE [LARGE SCALE GENOMIC DNA]</scope>
    <source>
        <strain evidence="13 14">BT442</strain>
    </source>
</reference>
<keyword evidence="14" id="KW-1185">Reference proteome</keyword>
<keyword evidence="7 8" id="KW-0998">Cell outer membrane</keyword>
<evidence type="ECO:0000256" key="4">
    <source>
        <dbReference type="ARBA" id="ARBA00022692"/>
    </source>
</evidence>
<evidence type="ECO:0000313" key="13">
    <source>
        <dbReference type="EMBL" id="MBO2012091.1"/>
    </source>
</evidence>
<dbReference type="PROSITE" id="PS52016">
    <property type="entry name" value="TONB_DEPENDENT_REC_3"/>
    <property type="match status" value="1"/>
</dbReference>
<dbReference type="InterPro" id="IPR039426">
    <property type="entry name" value="TonB-dep_rcpt-like"/>
</dbReference>
<dbReference type="SUPFAM" id="SSF49464">
    <property type="entry name" value="Carboxypeptidase regulatory domain-like"/>
    <property type="match status" value="1"/>
</dbReference>
<gene>
    <name evidence="13" type="ORF">J4E00_23705</name>
</gene>
<evidence type="ECO:0000256" key="9">
    <source>
        <dbReference type="RuleBase" id="RU003357"/>
    </source>
</evidence>
<evidence type="ECO:0000256" key="2">
    <source>
        <dbReference type="ARBA" id="ARBA00022448"/>
    </source>
</evidence>
<keyword evidence="4 8" id="KW-0812">Transmembrane</keyword>
<dbReference type="NCBIfam" id="TIGR04057">
    <property type="entry name" value="SusC_RagA_signa"/>
    <property type="match status" value="1"/>
</dbReference>
<evidence type="ECO:0000256" key="5">
    <source>
        <dbReference type="ARBA" id="ARBA00023077"/>
    </source>
</evidence>
<keyword evidence="10" id="KW-0732">Signal</keyword>
<evidence type="ECO:0000313" key="14">
    <source>
        <dbReference type="Proteomes" id="UP000664369"/>
    </source>
</evidence>
<organism evidence="13 14">
    <name type="scientific">Hymenobacter negativus</name>
    <dbReference type="NCBI Taxonomy" id="2795026"/>
    <lineage>
        <taxon>Bacteria</taxon>
        <taxon>Pseudomonadati</taxon>
        <taxon>Bacteroidota</taxon>
        <taxon>Cytophagia</taxon>
        <taxon>Cytophagales</taxon>
        <taxon>Hymenobacteraceae</taxon>
        <taxon>Hymenobacter</taxon>
    </lineage>
</organism>
<dbReference type="InterPro" id="IPR037066">
    <property type="entry name" value="Plug_dom_sf"/>
</dbReference>
<dbReference type="Proteomes" id="UP000664369">
    <property type="component" value="Unassembled WGS sequence"/>
</dbReference>
<dbReference type="InterPro" id="IPR000531">
    <property type="entry name" value="Beta-barrel_TonB"/>
</dbReference>